<reference evidence="3" key="1">
    <citation type="submission" date="2023-08" db="EMBL/GenBank/DDBJ databases">
        <title>Complete genome sequence of Mycoplasma seminis 2200.</title>
        <authorList>
            <person name="Spergser J."/>
        </authorList>
    </citation>
    <scope>NUCLEOTIDE SEQUENCE [LARGE SCALE GENOMIC DNA]</scope>
    <source>
        <strain evidence="3">2200</strain>
    </source>
</reference>
<accession>A0ABY9HBI2</accession>
<evidence type="ECO:0000256" key="1">
    <source>
        <dbReference type="SAM" id="Coils"/>
    </source>
</evidence>
<dbReference type="Proteomes" id="UP001237011">
    <property type="component" value="Chromosome"/>
</dbReference>
<evidence type="ECO:0000256" key="2">
    <source>
        <dbReference type="SAM" id="SignalP"/>
    </source>
</evidence>
<gene>
    <name evidence="3" type="ORF">Q8852_02145</name>
</gene>
<proteinExistence type="predicted"/>
<dbReference type="RefSeq" id="WP_305938347.1">
    <property type="nucleotide sequence ID" value="NZ_CP132191.1"/>
</dbReference>
<feature type="chain" id="PRO_5046094811" description="Lipoprotein" evidence="2">
    <location>
        <begin position="20"/>
        <end position="284"/>
    </location>
</feature>
<dbReference type="EMBL" id="CP132191">
    <property type="protein sequence ID" value="WLP85924.1"/>
    <property type="molecule type" value="Genomic_DNA"/>
</dbReference>
<keyword evidence="1" id="KW-0175">Coiled coil</keyword>
<organism evidence="3 4">
    <name type="scientific">Mycoplasma seminis</name>
    <dbReference type="NCBI Taxonomy" id="512749"/>
    <lineage>
        <taxon>Bacteria</taxon>
        <taxon>Bacillati</taxon>
        <taxon>Mycoplasmatota</taxon>
        <taxon>Mollicutes</taxon>
        <taxon>Mycoplasmataceae</taxon>
        <taxon>Mycoplasma</taxon>
    </lineage>
</organism>
<evidence type="ECO:0000313" key="4">
    <source>
        <dbReference type="Proteomes" id="UP001237011"/>
    </source>
</evidence>
<protein>
    <recommendedName>
        <fullName evidence="5">Lipoprotein</fullName>
    </recommendedName>
</protein>
<keyword evidence="2" id="KW-0732">Signal</keyword>
<sequence>MKKYLKLFLAMPIVLTPLAASVACFNSDSKSLKYKTPVFLEKFQNILKENNLTLSEEQINNAKNFNYEAFEKLNNQLSQNANRVFQLQKELNEHYSKEKEDQIQELINQNTKLLSQNILSYFEYMYYFKTKFYDYALLTKHDSIVKHSPRYLHWAANVQNEFSSSNEALHQHFKYVRSDVKPDILFKDLSASKLINSPKKQGYKVLYLSLNNSIFKIYISNKNEILLDSEMFYFCQATAKINPDEALERMEKDPYKLTSEDINKFEEKFAALPDIKYPQKNLIY</sequence>
<evidence type="ECO:0008006" key="5">
    <source>
        <dbReference type="Google" id="ProtNLM"/>
    </source>
</evidence>
<name>A0ABY9HBI2_9MOLU</name>
<feature type="coiled-coil region" evidence="1">
    <location>
        <begin position="70"/>
        <end position="116"/>
    </location>
</feature>
<feature type="signal peptide" evidence="2">
    <location>
        <begin position="1"/>
        <end position="19"/>
    </location>
</feature>
<dbReference type="PROSITE" id="PS51257">
    <property type="entry name" value="PROKAR_LIPOPROTEIN"/>
    <property type="match status" value="1"/>
</dbReference>
<keyword evidence="4" id="KW-1185">Reference proteome</keyword>
<evidence type="ECO:0000313" key="3">
    <source>
        <dbReference type="EMBL" id="WLP85924.1"/>
    </source>
</evidence>